<keyword evidence="5 7" id="KW-1133">Transmembrane helix</keyword>
<dbReference type="Gene3D" id="2.60.40.2880">
    <property type="entry name" value="MmpS1-5, C-terminal soluble domain"/>
    <property type="match status" value="1"/>
</dbReference>
<evidence type="ECO:0000256" key="1">
    <source>
        <dbReference type="ARBA" id="ARBA00004236"/>
    </source>
</evidence>
<evidence type="ECO:0000256" key="3">
    <source>
        <dbReference type="ARBA" id="ARBA00022475"/>
    </source>
</evidence>
<proteinExistence type="inferred from homology"/>
<dbReference type="EMBL" id="MIJD01000130">
    <property type="protein sequence ID" value="OPE53783.1"/>
    <property type="molecule type" value="Genomic_DNA"/>
</dbReference>
<dbReference type="AlphaFoldDB" id="A0A1Q4HH58"/>
<evidence type="ECO:0000256" key="7">
    <source>
        <dbReference type="SAM" id="Phobius"/>
    </source>
</evidence>
<evidence type="ECO:0000313" key="9">
    <source>
        <dbReference type="EMBL" id="PEG51985.1"/>
    </source>
</evidence>
<name>A0A1Q4HH58_9MYCO</name>
<reference evidence="8 10" key="1">
    <citation type="submission" date="2016-09" db="EMBL/GenBank/DDBJ databases">
        <title>genome sequences of unsequenced Mycobacteria.</title>
        <authorList>
            <person name="Greninger A.L."/>
            <person name="Jerome K.R."/>
            <person name="Mcnair B."/>
            <person name="Wallis C."/>
            <person name="Fang F."/>
        </authorList>
    </citation>
    <scope>NUCLEOTIDE SEQUENCE [LARGE SCALE GENOMIC DNA]</scope>
    <source>
        <strain evidence="8 10">BM1</strain>
    </source>
</reference>
<comment type="similarity">
    <text evidence="2">Belongs to the MmpS family.</text>
</comment>
<accession>A0A1Q4HH58</accession>
<evidence type="ECO:0000313" key="10">
    <source>
        <dbReference type="Proteomes" id="UP000191039"/>
    </source>
</evidence>
<feature type="transmembrane region" description="Helical" evidence="7">
    <location>
        <begin position="12"/>
        <end position="32"/>
    </location>
</feature>
<dbReference type="InterPro" id="IPR038468">
    <property type="entry name" value="MmpS_C"/>
</dbReference>
<evidence type="ECO:0008006" key="12">
    <source>
        <dbReference type="Google" id="ProtNLM"/>
    </source>
</evidence>
<evidence type="ECO:0000313" key="11">
    <source>
        <dbReference type="Proteomes" id="UP000220340"/>
    </source>
</evidence>
<reference evidence="9 11" key="2">
    <citation type="submission" date="2017-10" db="EMBL/GenBank/DDBJ databases">
        <title>The new phylogeny of genus Mycobacterium.</title>
        <authorList>
            <person name="Tortoli E."/>
            <person name="Trovato A."/>
            <person name="Cirillo D.M."/>
        </authorList>
    </citation>
    <scope>NUCLEOTIDE SEQUENCE [LARGE SCALE GENOMIC DNA]</scope>
    <source>
        <strain evidence="9 11">IP141170001</strain>
    </source>
</reference>
<protein>
    <recommendedName>
        <fullName evidence="12">Transport acessory protein MmpS</fullName>
    </recommendedName>
</protein>
<organism evidence="8 10">
    <name type="scientific">Mycolicibacterium diernhoferi</name>
    <dbReference type="NCBI Taxonomy" id="1801"/>
    <lineage>
        <taxon>Bacteria</taxon>
        <taxon>Bacillati</taxon>
        <taxon>Actinomycetota</taxon>
        <taxon>Actinomycetes</taxon>
        <taxon>Mycobacteriales</taxon>
        <taxon>Mycobacteriaceae</taxon>
        <taxon>Mycolicibacterium</taxon>
    </lineage>
</organism>
<gene>
    <name evidence="8" type="ORF">BV510_13725</name>
    <name evidence="9" type="ORF">CRI78_23955</name>
</gene>
<dbReference type="Proteomes" id="UP000191039">
    <property type="component" value="Unassembled WGS sequence"/>
</dbReference>
<dbReference type="RefSeq" id="WP_073855370.1">
    <property type="nucleotide sequence ID" value="NZ_BAAATC010000015.1"/>
</dbReference>
<dbReference type="STRING" id="1801.BRW64_06355"/>
<keyword evidence="6 7" id="KW-0472">Membrane</keyword>
<comment type="subcellular location">
    <subcellularLocation>
        <location evidence="1">Cell membrane</location>
    </subcellularLocation>
</comment>
<evidence type="ECO:0000313" key="8">
    <source>
        <dbReference type="EMBL" id="OPE53783.1"/>
    </source>
</evidence>
<dbReference type="InterPro" id="IPR008693">
    <property type="entry name" value="MmpS"/>
</dbReference>
<evidence type="ECO:0000256" key="4">
    <source>
        <dbReference type="ARBA" id="ARBA00022692"/>
    </source>
</evidence>
<comment type="caution">
    <text evidence="8">The sequence shown here is derived from an EMBL/GenBank/DDBJ whole genome shotgun (WGS) entry which is preliminary data.</text>
</comment>
<dbReference type="OrthoDB" id="3398257at2"/>
<evidence type="ECO:0000256" key="2">
    <source>
        <dbReference type="ARBA" id="ARBA00007531"/>
    </source>
</evidence>
<keyword evidence="3" id="KW-1003">Cell membrane</keyword>
<dbReference type="GO" id="GO:0005886">
    <property type="term" value="C:plasma membrane"/>
    <property type="evidence" value="ECO:0007669"/>
    <property type="project" value="UniProtKB-SubCell"/>
</dbReference>
<dbReference type="Pfam" id="PF05423">
    <property type="entry name" value="Mycobact_memb"/>
    <property type="match status" value="1"/>
</dbReference>
<evidence type="ECO:0000256" key="6">
    <source>
        <dbReference type="ARBA" id="ARBA00023136"/>
    </source>
</evidence>
<evidence type="ECO:0000256" key="5">
    <source>
        <dbReference type="ARBA" id="ARBA00022989"/>
    </source>
</evidence>
<dbReference type="EMBL" id="PDCR01000039">
    <property type="protein sequence ID" value="PEG51985.1"/>
    <property type="molecule type" value="Genomic_DNA"/>
</dbReference>
<keyword evidence="11" id="KW-1185">Reference proteome</keyword>
<dbReference type="Proteomes" id="UP000220340">
    <property type="component" value="Unassembled WGS sequence"/>
</dbReference>
<keyword evidence="4 7" id="KW-0812">Transmembrane</keyword>
<sequence length="141" mass="14810">MTTVLRRYWLPILIVIAVAAGAFTVSNLRLVFGSNPVVVTPVGAGIAEDDDPKVVVLEVFGTAGTAVINYLDLDGKPQRAADPTLPWSLTMTTTAAAANVNLLAQSDGDSITCRITVDGEVKDERTATGMNAETYCLVKAA</sequence>